<name>K9ALG8_9STAP</name>
<dbReference type="AlphaFoldDB" id="K9ALG8"/>
<dbReference type="Pfam" id="PF09648">
    <property type="entry name" value="YycI"/>
    <property type="match status" value="1"/>
</dbReference>
<dbReference type="EMBL" id="AMSQ01000007">
    <property type="protein sequence ID" value="EKU48144.1"/>
    <property type="molecule type" value="Genomic_DNA"/>
</dbReference>
<protein>
    <recommendedName>
        <fullName evidence="1">Regulatory protein YycH-like domain-containing protein</fullName>
    </recommendedName>
</protein>
<feature type="domain" description="Regulatory protein YycH-like" evidence="1">
    <location>
        <begin position="31"/>
        <end position="251"/>
    </location>
</feature>
<dbReference type="PATRIC" id="fig|1229783.3.peg.1119"/>
<dbReference type="RefSeq" id="WP_009383243.1">
    <property type="nucleotide sequence ID" value="NZ_AMSQ01000007.1"/>
</dbReference>
<dbReference type="InterPro" id="IPR018604">
    <property type="entry name" value="YycI-like"/>
</dbReference>
<proteinExistence type="predicted"/>
<evidence type="ECO:0000313" key="3">
    <source>
        <dbReference type="Proteomes" id="UP000009885"/>
    </source>
</evidence>
<dbReference type="eggNOG" id="COG4853">
    <property type="taxonomic scope" value="Bacteria"/>
</dbReference>
<evidence type="ECO:0000313" key="2">
    <source>
        <dbReference type="EMBL" id="EKU48144.1"/>
    </source>
</evidence>
<dbReference type="GO" id="GO:0016020">
    <property type="term" value="C:membrane"/>
    <property type="evidence" value="ECO:0007669"/>
    <property type="project" value="InterPro"/>
</dbReference>
<dbReference type="Proteomes" id="UP000009885">
    <property type="component" value="Unassembled WGS sequence"/>
</dbReference>
<organism evidence="2 3">
    <name type="scientific">Staphylococcus massiliensis S46</name>
    <dbReference type="NCBI Taxonomy" id="1229783"/>
    <lineage>
        <taxon>Bacteria</taxon>
        <taxon>Bacillati</taxon>
        <taxon>Bacillota</taxon>
        <taxon>Bacilli</taxon>
        <taxon>Bacillales</taxon>
        <taxon>Staphylococcaceae</taxon>
        <taxon>Staphylococcus</taxon>
    </lineage>
</organism>
<dbReference type="OrthoDB" id="2388036at2"/>
<reference evidence="2 3" key="1">
    <citation type="journal article" date="2013" name="Genome Announc.">
        <title>Genome Sequence of Staphylococcus massiliensis Strain S46, Isolated from the Surface of Healthy Human Skin.</title>
        <authorList>
            <person name="Srivastav R."/>
            <person name="Singh A."/>
            <person name="Jangir P.K."/>
            <person name="Kumari C."/>
            <person name="Muduli S."/>
            <person name="Sharma R."/>
        </authorList>
    </citation>
    <scope>NUCLEOTIDE SEQUENCE [LARGE SCALE GENOMIC DNA]</scope>
    <source>
        <strain evidence="2 3">S46</strain>
    </source>
</reference>
<sequence length="262" mass="30589">MNWKLAKTLFIIVFILVNIGLAIAYINKINSSKVFEEEKTTELDFDEENIQILNKLPDVDDVKMQLITGKTKDFESYAKSRSNVKLNHGDETIDVHMEHPIDFSEKEISPLKRYIDKHVYHGKDYQFKSSSKNRVVFEQTYSDYPIMNNSKALIIFKIDKDKRVKMFTQSYMGKVEPSEGANNVEKQVISPKKALDELYYNRYLISGDKVKNVRLGYYSFVREPSVQVLQPNWEVVIEADNETKTYYIEATSNNPKIIEQKE</sequence>
<evidence type="ECO:0000259" key="1">
    <source>
        <dbReference type="Pfam" id="PF09648"/>
    </source>
</evidence>
<accession>K9ALG8</accession>
<comment type="caution">
    <text evidence="2">The sequence shown here is derived from an EMBL/GenBank/DDBJ whole genome shotgun (WGS) entry which is preliminary data.</text>
</comment>
<keyword evidence="3" id="KW-1185">Reference proteome</keyword>
<dbReference type="Gene3D" id="2.40.128.690">
    <property type="entry name" value="YycH protein, domain 3-like"/>
    <property type="match status" value="1"/>
</dbReference>
<gene>
    <name evidence="2" type="ORF">C273_05542</name>
</gene>
<dbReference type="STRING" id="1229783.C273_05542"/>